<protein>
    <submittedName>
        <fullName evidence="2">Uncharacterized protein</fullName>
    </submittedName>
</protein>
<sequence>MDTDDEINIKHGYQVGGESLSYLVEQFPEGSTHDPVGASERSRDAFEQGDRSILALSQSWGQHAHAVMPIPRAESWNQSSRPWTIDVADPNRAANEAGGDQARRIRVYEDSRGCVELP</sequence>
<comment type="caution">
    <text evidence="2">The sequence shown here is derived from an EMBL/GenBank/DDBJ whole genome shotgun (WGS) entry which is preliminary data.</text>
</comment>
<evidence type="ECO:0000313" key="2">
    <source>
        <dbReference type="EMBL" id="MEE4543027.1"/>
    </source>
</evidence>
<dbReference type="EMBL" id="JAZEWV010000009">
    <property type="protein sequence ID" value="MEE4543027.1"/>
    <property type="molecule type" value="Genomic_DNA"/>
</dbReference>
<gene>
    <name evidence="2" type="ORF">V2S66_13750</name>
</gene>
<dbReference type="RefSeq" id="WP_330795099.1">
    <property type="nucleotide sequence ID" value="NZ_JAZEWV010000009.1"/>
</dbReference>
<evidence type="ECO:0000256" key="1">
    <source>
        <dbReference type="SAM" id="MobiDB-lite"/>
    </source>
</evidence>
<dbReference type="Proteomes" id="UP001344658">
    <property type="component" value="Unassembled WGS sequence"/>
</dbReference>
<reference evidence="2 3" key="1">
    <citation type="submission" date="2023-12" db="EMBL/GenBank/DDBJ databases">
        <title>Streptomyces sp. V4-01.</title>
        <authorList>
            <person name="Somphong A."/>
            <person name="Phongsopitanun W."/>
        </authorList>
    </citation>
    <scope>NUCLEOTIDE SEQUENCE [LARGE SCALE GENOMIC DNA]</scope>
    <source>
        <strain evidence="2 3">V4-01</strain>
    </source>
</reference>
<evidence type="ECO:0000313" key="3">
    <source>
        <dbReference type="Proteomes" id="UP001344658"/>
    </source>
</evidence>
<proteinExistence type="predicted"/>
<organism evidence="2 3">
    <name type="scientific">Actinacidiphila polyblastidii</name>
    <dbReference type="NCBI Taxonomy" id="3110430"/>
    <lineage>
        <taxon>Bacteria</taxon>
        <taxon>Bacillati</taxon>
        <taxon>Actinomycetota</taxon>
        <taxon>Actinomycetes</taxon>
        <taxon>Kitasatosporales</taxon>
        <taxon>Streptomycetaceae</taxon>
        <taxon>Actinacidiphila</taxon>
    </lineage>
</organism>
<keyword evidence="3" id="KW-1185">Reference proteome</keyword>
<name>A0ABU7PCM2_9ACTN</name>
<accession>A0ABU7PCM2</accession>
<feature type="region of interest" description="Disordered" evidence="1">
    <location>
        <begin position="28"/>
        <end position="47"/>
    </location>
</feature>